<keyword evidence="2" id="KW-1185">Reference proteome</keyword>
<dbReference type="AlphaFoldDB" id="A0A4R0Q0Y5"/>
<evidence type="ECO:0000313" key="1">
    <source>
        <dbReference type="EMBL" id="TCD28636.1"/>
    </source>
</evidence>
<dbReference type="OrthoDB" id="257964at2"/>
<reference evidence="1 2" key="1">
    <citation type="submission" date="2019-02" db="EMBL/GenBank/DDBJ databases">
        <title>Pedobacter sp. RP-3-21 sp. nov., isolated from Arctic soil.</title>
        <authorList>
            <person name="Dahal R.H."/>
        </authorList>
    </citation>
    <scope>NUCLEOTIDE SEQUENCE [LARGE SCALE GENOMIC DNA]</scope>
    <source>
        <strain evidence="1 2">RP-3-21</strain>
    </source>
</reference>
<name>A0A4R0Q0Y5_9SPHI</name>
<dbReference type="RefSeq" id="WP_131527686.1">
    <property type="nucleotide sequence ID" value="NZ_SJSO01000003.1"/>
</dbReference>
<comment type="caution">
    <text evidence="1">The sequence shown here is derived from an EMBL/GenBank/DDBJ whole genome shotgun (WGS) entry which is preliminary data.</text>
</comment>
<evidence type="ECO:0000313" key="2">
    <source>
        <dbReference type="Proteomes" id="UP000293925"/>
    </source>
</evidence>
<dbReference type="NCBIfam" id="TIGR03238">
    <property type="entry name" value="dnd_assoc_3"/>
    <property type="match status" value="1"/>
</dbReference>
<gene>
    <name evidence="1" type="primary">dptF</name>
    <name evidence="1" type="ORF">EZ456_04400</name>
</gene>
<sequence>MNFKQYLDTLKLSSKDAIVDGEEDSLSDLKKYLHIERNVEKDLVNQLLAAQQAEGSQLIFLMGNVGDGKSHLMAKMWEDHPQCMAEFNVYNDATESLSPDKTYLENLDEVFLPYTDSALESPASAVKTIIAINLGTLTNFLEETKLDFVRLRDYIVKNQLIERKVRFDEPYKDTAFQALNLTDYHIFVLKVSGMECQVLTSIIQRITAKDAANPFYSAYLEYYQNHPHTDQCPIKYNYDLLSSPVVQQSLGELLVKIVLSDKLIVSVRLLMNWIYDLIVSPTFSSLSLEEITDRTGLRAFVTEFYDHSLPSLLFDSSSTSFILKSIRAHEPVSTSNEGLEMLMIKLGTSSSPVNYFLQYNLIPEDGIFSQLIPLMDIKQKLPLFLRLHFLLKSDLGGGVNDDYFRDFLHNLYWFNLGDFIKLLPLYEQVKYAVYHWNGTAAQDHINLNIGKKQSAYKISQKMELDPSPVDIGKSTSQEMQKFCEYLLVGFKISPEGYSELEIDYNLYRLIRNINKGYRPNRIDKSVHLKFSQFVERLTKYRSQTKELTIQEFTGEIRKKFSLQYTPGFEHFKFIEIE</sequence>
<organism evidence="1 2">
    <name type="scientific">Pedobacter psychrodurus</name>
    <dbReference type="NCBI Taxonomy" id="2530456"/>
    <lineage>
        <taxon>Bacteria</taxon>
        <taxon>Pseudomonadati</taxon>
        <taxon>Bacteroidota</taxon>
        <taxon>Sphingobacteriia</taxon>
        <taxon>Sphingobacteriales</taxon>
        <taxon>Sphingobacteriaceae</taxon>
        <taxon>Pedobacter</taxon>
    </lineage>
</organism>
<dbReference type="Proteomes" id="UP000293925">
    <property type="component" value="Unassembled WGS sequence"/>
</dbReference>
<dbReference type="EMBL" id="SJSO01000003">
    <property type="protein sequence ID" value="TCD28636.1"/>
    <property type="molecule type" value="Genomic_DNA"/>
</dbReference>
<proteinExistence type="predicted"/>
<dbReference type="InterPro" id="IPR017647">
    <property type="entry name" value="Dnd_assoc_3"/>
</dbReference>
<protein>
    <submittedName>
        <fullName evidence="1">DNA phosphorothioation-dependent restriction protein DptF</fullName>
    </submittedName>
</protein>
<accession>A0A4R0Q0Y5</accession>